<protein>
    <submittedName>
        <fullName evidence="1">Uncharacterized protein</fullName>
    </submittedName>
</protein>
<gene>
    <name evidence="1" type="ORF">HannXRQ_Chr15g0493111</name>
</gene>
<keyword evidence="2" id="KW-1185">Reference proteome</keyword>
<evidence type="ECO:0000313" key="1">
    <source>
        <dbReference type="EMBL" id="OTF96342.1"/>
    </source>
</evidence>
<dbReference type="Proteomes" id="UP000215914">
    <property type="component" value="Chromosome 15"/>
</dbReference>
<dbReference type="OMA" id="VKSWINR"/>
<organism evidence="1 2">
    <name type="scientific">Helianthus annuus</name>
    <name type="common">Common sunflower</name>
    <dbReference type="NCBI Taxonomy" id="4232"/>
    <lineage>
        <taxon>Eukaryota</taxon>
        <taxon>Viridiplantae</taxon>
        <taxon>Streptophyta</taxon>
        <taxon>Embryophyta</taxon>
        <taxon>Tracheophyta</taxon>
        <taxon>Spermatophyta</taxon>
        <taxon>Magnoliopsida</taxon>
        <taxon>eudicotyledons</taxon>
        <taxon>Gunneridae</taxon>
        <taxon>Pentapetalae</taxon>
        <taxon>asterids</taxon>
        <taxon>campanulids</taxon>
        <taxon>Asterales</taxon>
        <taxon>Asteraceae</taxon>
        <taxon>Asteroideae</taxon>
        <taxon>Heliantheae alliance</taxon>
        <taxon>Heliantheae</taxon>
        <taxon>Helianthus</taxon>
    </lineage>
</organism>
<dbReference type="EMBL" id="CM007904">
    <property type="protein sequence ID" value="OTF96342.1"/>
    <property type="molecule type" value="Genomic_DNA"/>
</dbReference>
<evidence type="ECO:0000313" key="2">
    <source>
        <dbReference type="Proteomes" id="UP000215914"/>
    </source>
</evidence>
<proteinExistence type="predicted"/>
<name>A0A251SCT1_HELAN</name>
<dbReference type="InParanoid" id="A0A251SCT1"/>
<accession>A0A251SCT1</accession>
<dbReference type="AlphaFoldDB" id="A0A251SCT1"/>
<reference evidence="2" key="1">
    <citation type="journal article" date="2017" name="Nature">
        <title>The sunflower genome provides insights into oil metabolism, flowering and Asterid evolution.</title>
        <authorList>
            <person name="Badouin H."/>
            <person name="Gouzy J."/>
            <person name="Grassa C.J."/>
            <person name="Murat F."/>
            <person name="Staton S.E."/>
            <person name="Cottret L."/>
            <person name="Lelandais-Briere C."/>
            <person name="Owens G.L."/>
            <person name="Carrere S."/>
            <person name="Mayjonade B."/>
            <person name="Legrand L."/>
            <person name="Gill N."/>
            <person name="Kane N.C."/>
            <person name="Bowers J.E."/>
            <person name="Hubner S."/>
            <person name="Bellec A."/>
            <person name="Berard A."/>
            <person name="Berges H."/>
            <person name="Blanchet N."/>
            <person name="Boniface M.C."/>
            <person name="Brunel D."/>
            <person name="Catrice O."/>
            <person name="Chaidir N."/>
            <person name="Claudel C."/>
            <person name="Donnadieu C."/>
            <person name="Faraut T."/>
            <person name="Fievet G."/>
            <person name="Helmstetter N."/>
            <person name="King M."/>
            <person name="Knapp S.J."/>
            <person name="Lai Z."/>
            <person name="Le Paslier M.C."/>
            <person name="Lippi Y."/>
            <person name="Lorenzon L."/>
            <person name="Mandel J.R."/>
            <person name="Marage G."/>
            <person name="Marchand G."/>
            <person name="Marquand E."/>
            <person name="Bret-Mestries E."/>
            <person name="Morien E."/>
            <person name="Nambeesan S."/>
            <person name="Nguyen T."/>
            <person name="Pegot-Espagnet P."/>
            <person name="Pouilly N."/>
            <person name="Raftis F."/>
            <person name="Sallet E."/>
            <person name="Schiex T."/>
            <person name="Thomas J."/>
            <person name="Vandecasteele C."/>
            <person name="Vares D."/>
            <person name="Vear F."/>
            <person name="Vautrin S."/>
            <person name="Crespi M."/>
            <person name="Mangin B."/>
            <person name="Burke J.M."/>
            <person name="Salse J."/>
            <person name="Munos S."/>
            <person name="Vincourt P."/>
            <person name="Rieseberg L.H."/>
            <person name="Langlade N.B."/>
        </authorList>
    </citation>
    <scope>NUCLEOTIDE SEQUENCE [LARGE SCALE GENOMIC DNA]</scope>
    <source>
        <strain evidence="2">cv. SF193</strain>
    </source>
</reference>
<sequence length="186" mass="21381">MREGLIAIANNEDVEDVLEEEPVDCIENETDDELEDGIGDETQMDGDGISYALYCLRHFINNFNDKFRNSQLKALAYRAGSQNRIRKFNSIMEEIGKINRKARQWLEQHAFDKWTLAHDSGKRYGLLTTNLLEIFNSVLKGGRCLPITSCVQLTFYRLVHYFDVRRPMGSNAQANGDMYTPHILAK</sequence>